<gene>
    <name evidence="8" type="ORF">NSJP_2647</name>
</gene>
<dbReference type="GO" id="GO:0005886">
    <property type="term" value="C:plasma membrane"/>
    <property type="evidence" value="ECO:0007669"/>
    <property type="project" value="UniProtKB-SubCell"/>
</dbReference>
<dbReference type="PANTHER" id="PTHR33876:SF4">
    <property type="entry name" value="CHLOROPLAST PROTEIN FOR GROWTH AND FERTILITY 2"/>
    <property type="match status" value="1"/>
</dbReference>
<feature type="transmembrane region" description="Helical" evidence="7">
    <location>
        <begin position="48"/>
        <end position="68"/>
    </location>
</feature>
<keyword evidence="9" id="KW-1185">Reference proteome</keyword>
<keyword evidence="6 7" id="KW-0472">Membrane</keyword>
<evidence type="ECO:0000256" key="6">
    <source>
        <dbReference type="ARBA" id="ARBA00023136"/>
    </source>
</evidence>
<comment type="subcellular location">
    <subcellularLocation>
        <location evidence="7">Cell membrane</location>
        <topology evidence="7">Multi-pass membrane protein</topology>
    </subcellularLocation>
    <subcellularLocation>
        <location evidence="1">Endomembrane system</location>
        <topology evidence="1">Multi-pass membrane protein</topology>
    </subcellularLocation>
</comment>
<dbReference type="InterPro" id="IPR052776">
    <property type="entry name" value="Chloro_ReproSupport/MetalTrans"/>
</dbReference>
<evidence type="ECO:0000256" key="4">
    <source>
        <dbReference type="ARBA" id="ARBA00022692"/>
    </source>
</evidence>
<accession>A0A1W1I742</accession>
<dbReference type="InterPro" id="IPR011541">
    <property type="entry name" value="Ni/Co_transpt_high_affinity"/>
</dbReference>
<dbReference type="Pfam" id="PF03824">
    <property type="entry name" value="NicO"/>
    <property type="match status" value="1"/>
</dbReference>
<keyword evidence="3" id="KW-0533">Nickel</keyword>
<organism evidence="8 9">
    <name type="scientific">Nitrospira japonica</name>
    <dbReference type="NCBI Taxonomy" id="1325564"/>
    <lineage>
        <taxon>Bacteria</taxon>
        <taxon>Pseudomonadati</taxon>
        <taxon>Nitrospirota</taxon>
        <taxon>Nitrospiria</taxon>
        <taxon>Nitrospirales</taxon>
        <taxon>Nitrospiraceae</taxon>
        <taxon>Nitrospira</taxon>
    </lineage>
</organism>
<evidence type="ECO:0000256" key="2">
    <source>
        <dbReference type="ARBA" id="ARBA00022448"/>
    </source>
</evidence>
<keyword evidence="2 7" id="KW-0813">Transport</keyword>
<evidence type="ECO:0000256" key="7">
    <source>
        <dbReference type="RuleBase" id="RU362101"/>
    </source>
</evidence>
<feature type="transmembrane region" description="Helical" evidence="7">
    <location>
        <begin position="170"/>
        <end position="199"/>
    </location>
</feature>
<name>A0A1W1I742_9BACT</name>
<keyword evidence="5 7" id="KW-1133">Transmembrane helix</keyword>
<dbReference type="Proteomes" id="UP000192042">
    <property type="component" value="Chromosome I"/>
</dbReference>
<dbReference type="STRING" id="1325564.NSJP_2647"/>
<feature type="transmembrane region" description="Helical" evidence="7">
    <location>
        <begin position="205"/>
        <end position="226"/>
    </location>
</feature>
<dbReference type="RefSeq" id="WP_080887146.1">
    <property type="nucleotide sequence ID" value="NZ_LT828648.1"/>
</dbReference>
<evidence type="ECO:0000313" key="8">
    <source>
        <dbReference type="EMBL" id="SLM48814.1"/>
    </source>
</evidence>
<evidence type="ECO:0000256" key="3">
    <source>
        <dbReference type="ARBA" id="ARBA00022596"/>
    </source>
</evidence>
<dbReference type="AlphaFoldDB" id="A0A1W1I742"/>
<dbReference type="EMBL" id="LT828648">
    <property type="protein sequence ID" value="SLM48814.1"/>
    <property type="molecule type" value="Genomic_DNA"/>
</dbReference>
<evidence type="ECO:0000256" key="1">
    <source>
        <dbReference type="ARBA" id="ARBA00004127"/>
    </source>
</evidence>
<sequence>MMDPSYLTILGFGFVLGLRHALDADHIAAVSTVLATRPSWRASGLIGFSWGLGHTLVLLLVGTVALALQISIPESVANAAEFAVGLMLIALGGVLALRVFRERWHSHSHDHEGRRHDHVHSHAATSGHGHAHWWSDSVKPLCIGMAHGLAGSAAILIVVVTASRTFLEGLAYIALFGLGSIIGMMLIGLVLSLPVIWSLSFGRHALLVVQGVAGLGSIGLGLSMLVRIATGEHLF</sequence>
<dbReference type="GO" id="GO:0015099">
    <property type="term" value="F:nickel cation transmembrane transporter activity"/>
    <property type="evidence" value="ECO:0007669"/>
    <property type="project" value="UniProtKB-UniRule"/>
</dbReference>
<protein>
    <recommendedName>
        <fullName evidence="7">Nickel/cobalt efflux system</fullName>
    </recommendedName>
</protein>
<dbReference type="OrthoDB" id="9811044at2"/>
<comment type="similarity">
    <text evidence="7">Belongs to the NiCoT transporter (TC 2.A.52) family.</text>
</comment>
<dbReference type="PANTHER" id="PTHR33876">
    <property type="entry name" value="UNNAMED PRODUCT"/>
    <property type="match status" value="1"/>
</dbReference>
<evidence type="ECO:0000256" key="5">
    <source>
        <dbReference type="ARBA" id="ARBA00022989"/>
    </source>
</evidence>
<evidence type="ECO:0000313" key="9">
    <source>
        <dbReference type="Proteomes" id="UP000192042"/>
    </source>
</evidence>
<reference evidence="8 9" key="1">
    <citation type="submission" date="2017-03" db="EMBL/GenBank/DDBJ databases">
        <authorList>
            <person name="Afonso C.L."/>
            <person name="Miller P.J."/>
            <person name="Scott M.A."/>
            <person name="Spackman E."/>
            <person name="Goraichik I."/>
            <person name="Dimitrov K.M."/>
            <person name="Suarez D.L."/>
            <person name="Swayne D.E."/>
        </authorList>
    </citation>
    <scope>NUCLEOTIDE SEQUENCE [LARGE SCALE GENOMIC DNA]</scope>
    <source>
        <strain evidence="8">Genome sequencing of Nitrospira japonica strain NJ11</strain>
    </source>
</reference>
<dbReference type="KEGG" id="nja:NSJP_2647"/>
<feature type="transmembrane region" description="Helical" evidence="7">
    <location>
        <begin position="143"/>
        <end position="163"/>
    </location>
</feature>
<feature type="transmembrane region" description="Helical" evidence="7">
    <location>
        <begin position="80"/>
        <end position="100"/>
    </location>
</feature>
<proteinExistence type="inferred from homology"/>
<keyword evidence="4 7" id="KW-0812">Transmembrane</keyword>
<dbReference type="GO" id="GO:0012505">
    <property type="term" value="C:endomembrane system"/>
    <property type="evidence" value="ECO:0007669"/>
    <property type="project" value="UniProtKB-SubCell"/>
</dbReference>